<feature type="domain" description="NR LBD" evidence="11">
    <location>
        <begin position="185"/>
        <end position="425"/>
    </location>
</feature>
<dbReference type="OrthoDB" id="5808658at2759"/>
<name>A0A016VRF4_9BILA</name>
<dbReference type="PROSITE" id="PS51843">
    <property type="entry name" value="NR_LBD"/>
    <property type="match status" value="1"/>
</dbReference>
<dbReference type="Pfam" id="PF00104">
    <property type="entry name" value="Hormone_recep"/>
    <property type="match status" value="1"/>
</dbReference>
<evidence type="ECO:0008006" key="14">
    <source>
        <dbReference type="Google" id="ProtNLM"/>
    </source>
</evidence>
<comment type="similarity">
    <text evidence="9">Belongs to the nuclear hormone receptor family.</text>
</comment>
<dbReference type="SMART" id="SM00399">
    <property type="entry name" value="ZnF_C4"/>
    <property type="match status" value="1"/>
</dbReference>
<keyword evidence="1 9" id="KW-0479">Metal-binding</keyword>
<comment type="caution">
    <text evidence="12">The sequence shown here is derived from an EMBL/GenBank/DDBJ whole genome shotgun (WGS) entry which is preliminary data.</text>
</comment>
<keyword evidence="5 9" id="KW-0238">DNA-binding</keyword>
<proteinExistence type="inferred from homology"/>
<dbReference type="CDD" id="cd06916">
    <property type="entry name" value="NR_DBD_like"/>
    <property type="match status" value="1"/>
</dbReference>
<keyword evidence="4 9" id="KW-0805">Transcription regulation</keyword>
<dbReference type="GO" id="GO:0003700">
    <property type="term" value="F:DNA-binding transcription factor activity"/>
    <property type="evidence" value="ECO:0007669"/>
    <property type="project" value="InterPro"/>
</dbReference>
<dbReference type="GO" id="GO:0005634">
    <property type="term" value="C:nucleus"/>
    <property type="evidence" value="ECO:0007669"/>
    <property type="project" value="UniProtKB-SubCell"/>
</dbReference>
<evidence type="ECO:0000256" key="2">
    <source>
        <dbReference type="ARBA" id="ARBA00022771"/>
    </source>
</evidence>
<dbReference type="SUPFAM" id="SSF57716">
    <property type="entry name" value="Glucocorticoid receptor-like (DNA-binding domain)"/>
    <property type="match status" value="1"/>
</dbReference>
<evidence type="ECO:0000256" key="6">
    <source>
        <dbReference type="ARBA" id="ARBA00023163"/>
    </source>
</evidence>
<evidence type="ECO:0000256" key="8">
    <source>
        <dbReference type="ARBA" id="ARBA00023242"/>
    </source>
</evidence>
<dbReference type="PRINTS" id="PR00047">
    <property type="entry name" value="STROIDFINGER"/>
</dbReference>
<sequence>MSENALFNVTDYTLAIFKGKMDQVEAQDGIDGICQICGSPGAQIHYRAMACGSCKVFFVRSIKRSIPFVCHNNGTCVVSKETRKGCKACRFMRCLQANMTEEDVGRLKKRSTNNSCNSVVPYLSAAEIEVKLIFQNELYDALSVGIHFARDLENAPKALDYARTLVRIERLCENPEAARSNFNYSLDVSLAEALERPQLCCARTAIGWDQDEFIEADNLLDILKQIYCRTVTLFADFASACPELLMLEPKDKLSVCSTNYCGVVLFTLMYNGYLTNCDGMLFPHGFKYSLSKTKDDHDFNEFLQNLIDYLHRHVVRVFRKTQITLEEYSFLKTLILFSGVMPLTDAGNEIVLRARRKYAALLSEYIATTRSDLTAEEQMERLTLLFSTIPHMMHASEYDNAYCGKMVMMNMGNLSGTLSYDLHIRKF</sequence>
<keyword evidence="2 9" id="KW-0863">Zinc-finger</keyword>
<dbReference type="InterPro" id="IPR035500">
    <property type="entry name" value="NHR-like_dom_sf"/>
</dbReference>
<accession>A0A016VRF4</accession>
<dbReference type="PANTHER" id="PTHR47630">
    <property type="entry name" value="NUCLEAR HORMONE RECEPTOR FAMILY-RELATED-RELATED"/>
    <property type="match status" value="1"/>
</dbReference>
<evidence type="ECO:0000256" key="9">
    <source>
        <dbReference type="RuleBase" id="RU004334"/>
    </source>
</evidence>
<dbReference type="Pfam" id="PF00105">
    <property type="entry name" value="zf-C4"/>
    <property type="match status" value="1"/>
</dbReference>
<dbReference type="InterPro" id="IPR000536">
    <property type="entry name" value="Nucl_hrmn_rcpt_lig-bd"/>
</dbReference>
<keyword evidence="6 9" id="KW-0804">Transcription</keyword>
<evidence type="ECO:0000259" key="10">
    <source>
        <dbReference type="PROSITE" id="PS51030"/>
    </source>
</evidence>
<keyword evidence="13" id="KW-1185">Reference proteome</keyword>
<dbReference type="EMBL" id="JARK01001342">
    <property type="protein sequence ID" value="EYC29368.1"/>
    <property type="molecule type" value="Genomic_DNA"/>
</dbReference>
<keyword evidence="7 9" id="KW-0675">Receptor</keyword>
<protein>
    <recommendedName>
        <fullName evidence="14">Nuclear receptor domain-containing protein</fullName>
    </recommendedName>
</protein>
<dbReference type="Gene3D" id="1.10.565.10">
    <property type="entry name" value="Retinoid X Receptor"/>
    <property type="match status" value="1"/>
</dbReference>
<dbReference type="GO" id="GO:0008270">
    <property type="term" value="F:zinc ion binding"/>
    <property type="evidence" value="ECO:0007669"/>
    <property type="project" value="UniProtKB-KW"/>
</dbReference>
<dbReference type="STRING" id="53326.A0A016VRF4"/>
<dbReference type="GO" id="GO:0043565">
    <property type="term" value="F:sequence-specific DNA binding"/>
    <property type="evidence" value="ECO:0007669"/>
    <property type="project" value="InterPro"/>
</dbReference>
<dbReference type="PANTHER" id="PTHR47630:SF6">
    <property type="entry name" value="NUCLEAR HORMONE RECEPTOR FAMILY"/>
    <property type="match status" value="1"/>
</dbReference>
<evidence type="ECO:0000256" key="4">
    <source>
        <dbReference type="ARBA" id="ARBA00023015"/>
    </source>
</evidence>
<dbReference type="InterPro" id="IPR001628">
    <property type="entry name" value="Znf_hrmn_rcpt"/>
</dbReference>
<dbReference type="PROSITE" id="PS00031">
    <property type="entry name" value="NUCLEAR_REC_DBD_1"/>
    <property type="match status" value="1"/>
</dbReference>
<dbReference type="Gene3D" id="3.30.50.10">
    <property type="entry name" value="Erythroid Transcription Factor GATA-1, subunit A"/>
    <property type="match status" value="1"/>
</dbReference>
<dbReference type="SUPFAM" id="SSF48508">
    <property type="entry name" value="Nuclear receptor ligand-binding domain"/>
    <property type="match status" value="1"/>
</dbReference>
<dbReference type="InterPro" id="IPR052499">
    <property type="entry name" value="C.elegans_NHRs"/>
</dbReference>
<dbReference type="Proteomes" id="UP000024635">
    <property type="component" value="Unassembled WGS sequence"/>
</dbReference>
<evidence type="ECO:0000256" key="5">
    <source>
        <dbReference type="ARBA" id="ARBA00023125"/>
    </source>
</evidence>
<organism evidence="12 13">
    <name type="scientific">Ancylostoma ceylanicum</name>
    <dbReference type="NCBI Taxonomy" id="53326"/>
    <lineage>
        <taxon>Eukaryota</taxon>
        <taxon>Metazoa</taxon>
        <taxon>Ecdysozoa</taxon>
        <taxon>Nematoda</taxon>
        <taxon>Chromadorea</taxon>
        <taxon>Rhabditida</taxon>
        <taxon>Rhabditina</taxon>
        <taxon>Rhabditomorpha</taxon>
        <taxon>Strongyloidea</taxon>
        <taxon>Ancylostomatidae</taxon>
        <taxon>Ancylostomatinae</taxon>
        <taxon>Ancylostoma</taxon>
    </lineage>
</organism>
<gene>
    <name evidence="12" type="primary">Acey_s0006.g2941</name>
    <name evidence="12" type="ORF">Y032_0006g2941</name>
</gene>
<keyword evidence="3 9" id="KW-0862">Zinc</keyword>
<reference evidence="13" key="1">
    <citation type="journal article" date="2015" name="Nat. Genet.">
        <title>The genome and transcriptome of the zoonotic hookworm Ancylostoma ceylanicum identify infection-specific gene families.</title>
        <authorList>
            <person name="Schwarz E.M."/>
            <person name="Hu Y."/>
            <person name="Antoshechkin I."/>
            <person name="Miller M.M."/>
            <person name="Sternberg P.W."/>
            <person name="Aroian R.V."/>
        </authorList>
    </citation>
    <scope>NUCLEOTIDE SEQUENCE</scope>
    <source>
        <strain evidence="13">HY135</strain>
    </source>
</reference>
<evidence type="ECO:0000256" key="1">
    <source>
        <dbReference type="ARBA" id="ARBA00022723"/>
    </source>
</evidence>
<evidence type="ECO:0000313" key="12">
    <source>
        <dbReference type="EMBL" id="EYC29368.1"/>
    </source>
</evidence>
<evidence type="ECO:0000256" key="3">
    <source>
        <dbReference type="ARBA" id="ARBA00022833"/>
    </source>
</evidence>
<evidence type="ECO:0000259" key="11">
    <source>
        <dbReference type="PROSITE" id="PS51843"/>
    </source>
</evidence>
<evidence type="ECO:0000313" key="13">
    <source>
        <dbReference type="Proteomes" id="UP000024635"/>
    </source>
</evidence>
<dbReference type="SMART" id="SM00430">
    <property type="entry name" value="HOLI"/>
    <property type="match status" value="1"/>
</dbReference>
<feature type="domain" description="Nuclear receptor" evidence="10">
    <location>
        <begin position="31"/>
        <end position="106"/>
    </location>
</feature>
<dbReference type="InterPro" id="IPR013088">
    <property type="entry name" value="Znf_NHR/GATA"/>
</dbReference>
<keyword evidence="8 9" id="KW-0539">Nucleus</keyword>
<dbReference type="PROSITE" id="PS51030">
    <property type="entry name" value="NUCLEAR_REC_DBD_2"/>
    <property type="match status" value="1"/>
</dbReference>
<comment type="subcellular location">
    <subcellularLocation>
        <location evidence="9">Nucleus</location>
    </subcellularLocation>
</comment>
<dbReference type="AlphaFoldDB" id="A0A016VRF4"/>
<evidence type="ECO:0000256" key="7">
    <source>
        <dbReference type="ARBA" id="ARBA00023170"/>
    </source>
</evidence>